<feature type="domain" description="Fe/B12 periplasmic-binding" evidence="5">
    <location>
        <begin position="79"/>
        <end position="359"/>
    </location>
</feature>
<sequence length="359" mass="37721">MNITRGSRAVPGIGAVLAALLLLAGCSGPGGSGAGSGEGSGDAGASRQSLLPAAEGKTQYPLTLESEYGETVLEKRPERIAAIVPNGIDTELLLSLGVTPVLSSSMIDEGGYLAAHGAAELDTYEFVRGEDVPMEAVAAADPDLIVTVGWTPGFGEVKDIYDRLARIAPVVTSPASDQRMIPWQDSIRILGETLDLGDAAEAVIAEHDELFAGIRSEHPEFGGQTATWAIYYGPSNGLQYFSQHDSAPELFLSDLGFAPNPNAAEFARDTTVSDELLSKIDADVLLLGRSEATSAEEMERQVTGTELFRNLEAVRAGKYIQLPPKTDDGGDLLWAITSGGPIGNAWAAERLVPVIAEAL</sequence>
<comment type="subcellular location">
    <subcellularLocation>
        <location evidence="1">Cell envelope</location>
    </subcellularLocation>
</comment>
<reference evidence="6 7" key="1">
    <citation type="journal article" date="2017" name="New Microbes New Infect">
        <title>Genome sequence of 'Leucobacter massiliensis' sp. nov. isolated from human pharynx after travel to the 2014 Hajj.</title>
        <authorList>
            <person name="Leangapichart T."/>
            <person name="Gautret P."/>
            <person name="Nguyen T.T."/>
            <person name="Armstrong N."/>
            <person name="Rolain J.M."/>
        </authorList>
    </citation>
    <scope>NUCLEOTIDE SEQUENCE [LARGE SCALE GENOMIC DNA]</scope>
    <source>
        <strain evidence="6 7">122RC15</strain>
    </source>
</reference>
<evidence type="ECO:0000256" key="1">
    <source>
        <dbReference type="ARBA" id="ARBA00004196"/>
    </source>
</evidence>
<dbReference type="InterPro" id="IPR002491">
    <property type="entry name" value="ABC_transptr_periplasmic_BD"/>
</dbReference>
<name>A0A2S9QKM1_9MICO</name>
<evidence type="ECO:0000313" key="6">
    <source>
        <dbReference type="EMBL" id="PRI10137.1"/>
    </source>
</evidence>
<protein>
    <submittedName>
        <fullName evidence="6">ABC transporter substrate-binding protein</fullName>
    </submittedName>
</protein>
<evidence type="ECO:0000256" key="3">
    <source>
        <dbReference type="ARBA" id="ARBA00022448"/>
    </source>
</evidence>
<gene>
    <name evidence="6" type="ORF">B4915_13480</name>
</gene>
<dbReference type="SUPFAM" id="SSF53807">
    <property type="entry name" value="Helical backbone' metal receptor"/>
    <property type="match status" value="1"/>
</dbReference>
<dbReference type="PANTHER" id="PTHR30532">
    <property type="entry name" value="IRON III DICITRATE-BINDING PERIPLASMIC PROTEIN"/>
    <property type="match status" value="1"/>
</dbReference>
<keyword evidence="3" id="KW-0813">Transport</keyword>
<dbReference type="Pfam" id="PF01497">
    <property type="entry name" value="Peripla_BP_2"/>
    <property type="match status" value="1"/>
</dbReference>
<dbReference type="PROSITE" id="PS50983">
    <property type="entry name" value="FE_B12_PBP"/>
    <property type="match status" value="1"/>
</dbReference>
<evidence type="ECO:0000256" key="2">
    <source>
        <dbReference type="ARBA" id="ARBA00008814"/>
    </source>
</evidence>
<dbReference type="RefSeq" id="WP_105806346.1">
    <property type="nucleotide sequence ID" value="NZ_MWZD01000023.1"/>
</dbReference>
<keyword evidence="7" id="KW-1185">Reference proteome</keyword>
<dbReference type="PROSITE" id="PS51257">
    <property type="entry name" value="PROKAR_LIPOPROTEIN"/>
    <property type="match status" value="1"/>
</dbReference>
<evidence type="ECO:0000259" key="5">
    <source>
        <dbReference type="PROSITE" id="PS50983"/>
    </source>
</evidence>
<dbReference type="InterPro" id="IPR051313">
    <property type="entry name" value="Bact_iron-sidero_bind"/>
</dbReference>
<organism evidence="6 7">
    <name type="scientific">Leucobacter massiliensis</name>
    <dbReference type="NCBI Taxonomy" id="1686285"/>
    <lineage>
        <taxon>Bacteria</taxon>
        <taxon>Bacillati</taxon>
        <taxon>Actinomycetota</taxon>
        <taxon>Actinomycetes</taxon>
        <taxon>Micrococcales</taxon>
        <taxon>Microbacteriaceae</taxon>
        <taxon>Leucobacter</taxon>
    </lineage>
</organism>
<comment type="caution">
    <text evidence="6">The sequence shown here is derived from an EMBL/GenBank/DDBJ whole genome shotgun (WGS) entry which is preliminary data.</text>
</comment>
<dbReference type="EMBL" id="MWZD01000023">
    <property type="protein sequence ID" value="PRI10137.1"/>
    <property type="molecule type" value="Genomic_DNA"/>
</dbReference>
<comment type="similarity">
    <text evidence="2">Belongs to the bacterial solute-binding protein 8 family.</text>
</comment>
<dbReference type="GO" id="GO:1901678">
    <property type="term" value="P:iron coordination entity transport"/>
    <property type="evidence" value="ECO:0007669"/>
    <property type="project" value="UniProtKB-ARBA"/>
</dbReference>
<proteinExistence type="inferred from homology"/>
<keyword evidence="4" id="KW-0732">Signal</keyword>
<accession>A0A2S9QKM1</accession>
<dbReference type="Gene3D" id="3.40.50.1980">
    <property type="entry name" value="Nitrogenase molybdenum iron protein domain"/>
    <property type="match status" value="2"/>
</dbReference>
<evidence type="ECO:0000256" key="4">
    <source>
        <dbReference type="ARBA" id="ARBA00022729"/>
    </source>
</evidence>
<dbReference type="OrthoDB" id="1846031at2"/>
<dbReference type="Proteomes" id="UP000238650">
    <property type="component" value="Unassembled WGS sequence"/>
</dbReference>
<dbReference type="PANTHER" id="PTHR30532:SF1">
    <property type="entry name" value="IRON(3+)-HYDROXAMATE-BINDING PROTEIN FHUD"/>
    <property type="match status" value="1"/>
</dbReference>
<dbReference type="AlphaFoldDB" id="A0A2S9QKM1"/>
<evidence type="ECO:0000313" key="7">
    <source>
        <dbReference type="Proteomes" id="UP000238650"/>
    </source>
</evidence>
<dbReference type="GO" id="GO:0030288">
    <property type="term" value="C:outer membrane-bounded periplasmic space"/>
    <property type="evidence" value="ECO:0007669"/>
    <property type="project" value="TreeGrafter"/>
</dbReference>